<keyword evidence="3" id="KW-1185">Reference proteome</keyword>
<gene>
    <name evidence="2" type="ORF">ECANGB1_2333</name>
</gene>
<evidence type="ECO:0000313" key="2">
    <source>
        <dbReference type="EMBL" id="ORD94798.1"/>
    </source>
</evidence>
<dbReference type="AlphaFoldDB" id="A0A1Y1S9C0"/>
<dbReference type="VEuPathDB" id="MicrosporidiaDB:ECANGB1_2333"/>
<feature type="transmembrane region" description="Helical" evidence="1">
    <location>
        <begin position="202"/>
        <end position="224"/>
    </location>
</feature>
<dbReference type="Proteomes" id="UP000192639">
    <property type="component" value="Unassembled WGS sequence"/>
</dbReference>
<sequence length="412" mass="46525">MSEKDAFAYQIDEEFMPLEDPPKRNKTSLFHKVLNCDYTKTEQIKIVKSLSVISGCILCVICGLIRISFCWHTNLFPSSQINNANEYQEIDLPISVGALLITPAVYLYLGSINTIFVFGSGCICFFSLALKLLNPTKPFAIFFRVFLGAGMGLLDYFLVQYLGETFGTTGSATYNMTQMFKSVGVSLGAMLYYFTGRNFYEVIFVLSFAIMLLFKVGCIKVYATPPDASAEYRKRILALMSLFGVFFVLQGLFGQNMLLGFDSLISPREFVLFNLIFGTISILYYGFKIRHTNLGFKVWAIYFIGVVTCVLSHCLLSADFYPKLALFCLFLTYNMFVESLPELGLGGLLQDDARRLRWLLSKTLVLVTDVAAKLYGMISKKEELNNLIHFLVVTVILLNGIFQVVFRETRSN</sequence>
<feature type="transmembrane region" description="Helical" evidence="1">
    <location>
        <begin position="299"/>
        <end position="318"/>
    </location>
</feature>
<dbReference type="SUPFAM" id="SSF103473">
    <property type="entry name" value="MFS general substrate transporter"/>
    <property type="match status" value="1"/>
</dbReference>
<dbReference type="EMBL" id="LWDP01000009">
    <property type="protein sequence ID" value="ORD94798.1"/>
    <property type="molecule type" value="Genomic_DNA"/>
</dbReference>
<proteinExistence type="predicted"/>
<dbReference type="InterPro" id="IPR036259">
    <property type="entry name" value="MFS_trans_sf"/>
</dbReference>
<feature type="transmembrane region" description="Helical" evidence="1">
    <location>
        <begin position="387"/>
        <end position="406"/>
    </location>
</feature>
<keyword evidence="1" id="KW-0472">Membrane</keyword>
<name>A0A1Y1S9C0_9MICR</name>
<keyword evidence="1" id="KW-1133">Transmembrane helix</keyword>
<organism evidence="2 3">
    <name type="scientific">Enterospora canceri</name>
    <dbReference type="NCBI Taxonomy" id="1081671"/>
    <lineage>
        <taxon>Eukaryota</taxon>
        <taxon>Fungi</taxon>
        <taxon>Fungi incertae sedis</taxon>
        <taxon>Microsporidia</taxon>
        <taxon>Enterocytozoonidae</taxon>
        <taxon>Enterospora</taxon>
    </lineage>
</organism>
<feature type="transmembrane region" description="Helical" evidence="1">
    <location>
        <begin position="116"/>
        <end position="133"/>
    </location>
</feature>
<evidence type="ECO:0000313" key="3">
    <source>
        <dbReference type="Proteomes" id="UP000192639"/>
    </source>
</evidence>
<feature type="transmembrane region" description="Helical" evidence="1">
    <location>
        <begin position="236"/>
        <end position="258"/>
    </location>
</feature>
<feature type="transmembrane region" description="Helical" evidence="1">
    <location>
        <begin position="270"/>
        <end position="287"/>
    </location>
</feature>
<evidence type="ECO:0000256" key="1">
    <source>
        <dbReference type="SAM" id="Phobius"/>
    </source>
</evidence>
<reference evidence="2 3" key="1">
    <citation type="journal article" date="2017" name="Environ. Microbiol.">
        <title>Decay of the glycolytic pathway and adaptation to intranuclear parasitism within Enterocytozoonidae microsporidia.</title>
        <authorList>
            <person name="Wiredu Boakye D."/>
            <person name="Jaroenlak P."/>
            <person name="Prachumwat A."/>
            <person name="Williams T.A."/>
            <person name="Bateman K.S."/>
            <person name="Itsathitphaisarn O."/>
            <person name="Sritunyalucksana K."/>
            <person name="Paszkiewicz K.H."/>
            <person name="Moore K.A."/>
            <person name="Stentiford G.D."/>
            <person name="Williams B.A."/>
        </authorList>
    </citation>
    <scope>NUCLEOTIDE SEQUENCE [LARGE SCALE GENOMIC DNA]</scope>
    <source>
        <strain evidence="2 3">GB1</strain>
    </source>
</reference>
<comment type="caution">
    <text evidence="2">The sequence shown here is derived from an EMBL/GenBank/DDBJ whole genome shotgun (WGS) entry which is preliminary data.</text>
</comment>
<feature type="transmembrane region" description="Helical" evidence="1">
    <location>
        <begin position="50"/>
        <end position="69"/>
    </location>
</feature>
<accession>A0A1Y1S9C0</accession>
<keyword evidence="1" id="KW-0812">Transmembrane</keyword>
<feature type="transmembrane region" description="Helical" evidence="1">
    <location>
        <begin position="139"/>
        <end position="158"/>
    </location>
</feature>
<protein>
    <submittedName>
        <fullName evidence="2">Uncharacterized protein</fullName>
    </submittedName>
</protein>